<dbReference type="GO" id="GO:0005634">
    <property type="term" value="C:nucleus"/>
    <property type="evidence" value="ECO:0007669"/>
    <property type="project" value="UniProtKB-SubCell"/>
</dbReference>
<dbReference type="SUPFAM" id="SSF74784">
    <property type="entry name" value="Translin"/>
    <property type="match status" value="1"/>
</dbReference>
<dbReference type="InterPro" id="IPR016069">
    <property type="entry name" value="Translin_C"/>
</dbReference>
<dbReference type="GO" id="GO:0005737">
    <property type="term" value="C:cytoplasm"/>
    <property type="evidence" value="ECO:0007669"/>
    <property type="project" value="UniProtKB-SubCell"/>
</dbReference>
<dbReference type="STRING" id="71717.A0A4Y7TYW3"/>
<dbReference type="PANTHER" id="PTHR10741">
    <property type="entry name" value="TRANSLIN AND TRANSLIN ASSOCIATED PROTEIN X"/>
    <property type="match status" value="1"/>
</dbReference>
<evidence type="ECO:0000313" key="7">
    <source>
        <dbReference type="Proteomes" id="UP000298030"/>
    </source>
</evidence>
<keyword evidence="4" id="KW-0963">Cytoplasm</keyword>
<dbReference type="InterPro" id="IPR036081">
    <property type="entry name" value="Translin_sf"/>
</dbReference>
<dbReference type="InterPro" id="IPR016068">
    <property type="entry name" value="Translin_N"/>
</dbReference>
<evidence type="ECO:0000256" key="2">
    <source>
        <dbReference type="ARBA" id="ARBA00004496"/>
    </source>
</evidence>
<evidence type="ECO:0000256" key="4">
    <source>
        <dbReference type="ARBA" id="ARBA00022490"/>
    </source>
</evidence>
<protein>
    <submittedName>
        <fullName evidence="6">Translin</fullName>
    </submittedName>
</protein>
<evidence type="ECO:0000313" key="6">
    <source>
        <dbReference type="EMBL" id="TEB39363.1"/>
    </source>
</evidence>
<keyword evidence="5" id="KW-0539">Nucleus</keyword>
<proteinExistence type="inferred from homology"/>
<evidence type="ECO:0000256" key="3">
    <source>
        <dbReference type="ARBA" id="ARBA00005902"/>
    </source>
</evidence>
<reference evidence="6 7" key="1">
    <citation type="journal article" date="2019" name="Nat. Ecol. Evol.">
        <title>Megaphylogeny resolves global patterns of mushroom evolution.</title>
        <authorList>
            <person name="Varga T."/>
            <person name="Krizsan K."/>
            <person name="Foldi C."/>
            <person name="Dima B."/>
            <person name="Sanchez-Garcia M."/>
            <person name="Sanchez-Ramirez S."/>
            <person name="Szollosi G.J."/>
            <person name="Szarkandi J.G."/>
            <person name="Papp V."/>
            <person name="Albert L."/>
            <person name="Andreopoulos W."/>
            <person name="Angelini C."/>
            <person name="Antonin V."/>
            <person name="Barry K.W."/>
            <person name="Bougher N.L."/>
            <person name="Buchanan P."/>
            <person name="Buyck B."/>
            <person name="Bense V."/>
            <person name="Catcheside P."/>
            <person name="Chovatia M."/>
            <person name="Cooper J."/>
            <person name="Damon W."/>
            <person name="Desjardin D."/>
            <person name="Finy P."/>
            <person name="Geml J."/>
            <person name="Haridas S."/>
            <person name="Hughes K."/>
            <person name="Justo A."/>
            <person name="Karasinski D."/>
            <person name="Kautmanova I."/>
            <person name="Kiss B."/>
            <person name="Kocsube S."/>
            <person name="Kotiranta H."/>
            <person name="LaButti K.M."/>
            <person name="Lechner B.E."/>
            <person name="Liimatainen K."/>
            <person name="Lipzen A."/>
            <person name="Lukacs Z."/>
            <person name="Mihaltcheva S."/>
            <person name="Morgado L.N."/>
            <person name="Niskanen T."/>
            <person name="Noordeloos M.E."/>
            <person name="Ohm R.A."/>
            <person name="Ortiz-Santana B."/>
            <person name="Ovrebo C."/>
            <person name="Racz N."/>
            <person name="Riley R."/>
            <person name="Savchenko A."/>
            <person name="Shiryaev A."/>
            <person name="Soop K."/>
            <person name="Spirin V."/>
            <person name="Szebenyi C."/>
            <person name="Tomsovsky M."/>
            <person name="Tulloss R.E."/>
            <person name="Uehling J."/>
            <person name="Grigoriev I.V."/>
            <person name="Vagvolgyi C."/>
            <person name="Papp T."/>
            <person name="Martin F.M."/>
            <person name="Miettinen O."/>
            <person name="Hibbett D.S."/>
            <person name="Nagy L.G."/>
        </authorList>
    </citation>
    <scope>NUCLEOTIDE SEQUENCE [LARGE SCALE GENOMIC DNA]</scope>
    <source>
        <strain evidence="6 7">FP101781</strain>
    </source>
</reference>
<dbReference type="Pfam" id="PF01997">
    <property type="entry name" value="Translin"/>
    <property type="match status" value="1"/>
</dbReference>
<organism evidence="6 7">
    <name type="scientific">Coprinellus micaceus</name>
    <name type="common">Glistening ink-cap mushroom</name>
    <name type="synonym">Coprinus micaceus</name>
    <dbReference type="NCBI Taxonomy" id="71717"/>
    <lineage>
        <taxon>Eukaryota</taxon>
        <taxon>Fungi</taxon>
        <taxon>Dikarya</taxon>
        <taxon>Basidiomycota</taxon>
        <taxon>Agaricomycotina</taxon>
        <taxon>Agaricomycetes</taxon>
        <taxon>Agaricomycetidae</taxon>
        <taxon>Agaricales</taxon>
        <taxon>Agaricineae</taxon>
        <taxon>Psathyrellaceae</taxon>
        <taxon>Coprinellus</taxon>
    </lineage>
</organism>
<comment type="subcellular location">
    <subcellularLocation>
        <location evidence="2">Cytoplasm</location>
    </subcellularLocation>
    <subcellularLocation>
        <location evidence="1">Nucleus</location>
    </subcellularLocation>
</comment>
<dbReference type="Gene3D" id="1.20.58.190">
    <property type="entry name" value="Translin, domain 1"/>
    <property type="match status" value="1"/>
</dbReference>
<name>A0A4Y7TYW3_COPMI</name>
<dbReference type="CDD" id="cd14820">
    <property type="entry name" value="TRAX"/>
    <property type="match status" value="1"/>
</dbReference>
<accession>A0A4Y7TYW3</accession>
<dbReference type="Proteomes" id="UP000298030">
    <property type="component" value="Unassembled WGS sequence"/>
</dbReference>
<sequence length="257" mass="29316">MASSDQGQIRLAFQGFRDEIDAYNDRRERLIKASRDITNLSKKTIFLLHRLVLEGDASLDDKQLFTRAAKKGYEKLHQVQGIYATLKPELEGDRFWRYERQVSPGLQEYIEALSFAYYLEHGVLIPYNEVQKSISDAEGEPYFHLTVSDYLLGLSDLTGELMRFSISGLSRKGGRRKALEVCAFVRSCKADFERFTEHIRDLRKKQNVTNNSLEKIEDTVYAIAVRSSEYDLPPEMLDDIVATVSSQSNPGGGEDDL</sequence>
<comment type="caution">
    <text evidence="6">The sequence shown here is derived from an EMBL/GenBank/DDBJ whole genome shotgun (WGS) entry which is preliminary data.</text>
</comment>
<evidence type="ECO:0000256" key="1">
    <source>
        <dbReference type="ARBA" id="ARBA00004123"/>
    </source>
</evidence>
<dbReference type="AlphaFoldDB" id="A0A4Y7TYW3"/>
<keyword evidence="7" id="KW-1185">Reference proteome</keyword>
<gene>
    <name evidence="6" type="ORF">FA13DRAFT_1681168</name>
</gene>
<evidence type="ECO:0000256" key="5">
    <source>
        <dbReference type="ARBA" id="ARBA00023242"/>
    </source>
</evidence>
<dbReference type="GO" id="GO:0043565">
    <property type="term" value="F:sequence-specific DNA binding"/>
    <property type="evidence" value="ECO:0007669"/>
    <property type="project" value="InterPro"/>
</dbReference>
<comment type="similarity">
    <text evidence="3">Belongs to the translin family.</text>
</comment>
<dbReference type="OrthoDB" id="31005at2759"/>
<dbReference type="Gene3D" id="1.20.58.200">
    <property type="entry name" value="Translin, domain 2"/>
    <property type="match status" value="1"/>
</dbReference>
<dbReference type="InterPro" id="IPR002848">
    <property type="entry name" value="Translin_fam"/>
</dbReference>
<dbReference type="EMBL" id="QPFP01000002">
    <property type="protein sequence ID" value="TEB39363.1"/>
    <property type="molecule type" value="Genomic_DNA"/>
</dbReference>